<protein>
    <submittedName>
        <fullName evidence="3">DUF4172 domain-containing protein</fullName>
    </submittedName>
</protein>
<sequence length="70" mass="7804">MVDWVNLRTESSENSFEQELVGAVITCALVQHVKEATGYDPDTESSLLDLIPTHYVDDVANLHYMPPLGK</sequence>
<reference evidence="1 2" key="2">
    <citation type="submission" date="2018-11" db="EMBL/GenBank/DDBJ databases">
        <authorList>
            <consortium name="Pathogen Informatics"/>
        </authorList>
    </citation>
    <scope>NUCLEOTIDE SEQUENCE [LARGE SCALE GENOMIC DNA]</scope>
    <source>
        <strain evidence="1">Dakar</strain>
        <strain evidence="2">Dakar, Senegal</strain>
    </source>
</reference>
<accession>A0A183L1G0</accession>
<dbReference type="WBParaSite" id="SCUD_0002116201-mRNA-1">
    <property type="protein sequence ID" value="SCUD_0002116201-mRNA-1"/>
    <property type="gene ID" value="SCUD_0002116201"/>
</dbReference>
<organism evidence="3">
    <name type="scientific">Schistosoma curassoni</name>
    <dbReference type="NCBI Taxonomy" id="6186"/>
    <lineage>
        <taxon>Eukaryota</taxon>
        <taxon>Metazoa</taxon>
        <taxon>Spiralia</taxon>
        <taxon>Lophotrochozoa</taxon>
        <taxon>Platyhelminthes</taxon>
        <taxon>Trematoda</taxon>
        <taxon>Digenea</taxon>
        <taxon>Strigeidida</taxon>
        <taxon>Schistosomatoidea</taxon>
        <taxon>Schistosomatidae</taxon>
        <taxon>Schistosoma</taxon>
    </lineage>
</organism>
<evidence type="ECO:0000313" key="1">
    <source>
        <dbReference type="EMBL" id="VDP74546.1"/>
    </source>
</evidence>
<proteinExistence type="predicted"/>
<keyword evidence="2" id="KW-1185">Reference proteome</keyword>
<dbReference type="Proteomes" id="UP000279833">
    <property type="component" value="Unassembled WGS sequence"/>
</dbReference>
<gene>
    <name evidence="1" type="ORF">SCUD_LOCUS21159</name>
</gene>
<evidence type="ECO:0000313" key="3">
    <source>
        <dbReference type="WBParaSite" id="SCUD_0002116201-mRNA-1"/>
    </source>
</evidence>
<reference evidence="3" key="1">
    <citation type="submission" date="2016-06" db="UniProtKB">
        <authorList>
            <consortium name="WormBaseParasite"/>
        </authorList>
    </citation>
    <scope>IDENTIFICATION</scope>
</reference>
<name>A0A183L1G0_9TREM</name>
<evidence type="ECO:0000313" key="2">
    <source>
        <dbReference type="Proteomes" id="UP000279833"/>
    </source>
</evidence>
<dbReference type="EMBL" id="UZAK01045920">
    <property type="protein sequence ID" value="VDP74546.1"/>
    <property type="molecule type" value="Genomic_DNA"/>
</dbReference>
<dbReference type="AlphaFoldDB" id="A0A183L1G0"/>